<evidence type="ECO:0000313" key="2">
    <source>
        <dbReference type="Proteomes" id="UP000008461"/>
    </source>
</evidence>
<keyword evidence="2" id="KW-1185">Reference proteome</keyword>
<dbReference type="KEGG" id="hhy:Halhy_1501"/>
<name>F4KYF3_HALH1</name>
<dbReference type="EMBL" id="CP002691">
    <property type="protein sequence ID" value="AEE49394.1"/>
    <property type="molecule type" value="Genomic_DNA"/>
</dbReference>
<sequence>MESQTLAGSSKTTGVARNQFIRQACADFLPCLWRHLPAEYPVLSEALTQLTGDLALQHQPPGSSFSRLTNQGYPLELAYVWPARSFRFTADLLPGALPLARLQHSLNYIGGISNPQQLRLVERLEGWLGKYGGKYGAWVGGRCNQNQMHYKLYVEVAKNAPWQEWEEEIVGSACTVVPGLRLVMIGIDPVSAEVEFYYRMDGLNLPALRSLQLRYQLPDRSPEMTQMLHAICQRHIRFEIPSANLGYSVSFNTKQEAQAFTLYSIANSMLGEDVRIRSNVLRLGQDLGWDMDLYQLATQCLGSMQIHPGDTWHGMLGLVAIPQYPLQFTIGWTPISNSSNE</sequence>
<accession>F4KYF3</accession>
<dbReference type="Proteomes" id="UP000008461">
    <property type="component" value="Chromosome"/>
</dbReference>
<reference key="2">
    <citation type="submission" date="2011-04" db="EMBL/GenBank/DDBJ databases">
        <title>Complete sequence of chromosome of Haliscomenobacter hydrossis DSM 1100.</title>
        <authorList>
            <consortium name="US DOE Joint Genome Institute (JGI-PGF)"/>
            <person name="Lucas S."/>
            <person name="Han J."/>
            <person name="Lapidus A."/>
            <person name="Bruce D."/>
            <person name="Goodwin L."/>
            <person name="Pitluck S."/>
            <person name="Peters L."/>
            <person name="Kyrpides N."/>
            <person name="Mavromatis K."/>
            <person name="Ivanova N."/>
            <person name="Ovchinnikova G."/>
            <person name="Pagani I."/>
            <person name="Daligault H."/>
            <person name="Detter J.C."/>
            <person name="Han C."/>
            <person name="Land M."/>
            <person name="Hauser L."/>
            <person name="Markowitz V."/>
            <person name="Cheng J.-F."/>
            <person name="Hugenholtz P."/>
            <person name="Woyke T."/>
            <person name="Wu D."/>
            <person name="Verbarg S."/>
            <person name="Frueling A."/>
            <person name="Brambilla E."/>
            <person name="Klenk H.-P."/>
            <person name="Eisen J.A."/>
        </authorList>
    </citation>
    <scope>NUCLEOTIDE SEQUENCE</scope>
    <source>
        <strain>DSM 1100</strain>
    </source>
</reference>
<organism evidence="1 2">
    <name type="scientific">Haliscomenobacter hydrossis (strain ATCC 27775 / DSM 1100 / LMG 10767 / O)</name>
    <dbReference type="NCBI Taxonomy" id="760192"/>
    <lineage>
        <taxon>Bacteria</taxon>
        <taxon>Pseudomonadati</taxon>
        <taxon>Bacteroidota</taxon>
        <taxon>Saprospiria</taxon>
        <taxon>Saprospirales</taxon>
        <taxon>Haliscomenobacteraceae</taxon>
        <taxon>Haliscomenobacter</taxon>
    </lineage>
</organism>
<dbReference type="HOGENOM" id="CLU_868247_0_0_10"/>
<gene>
    <name evidence="1" type="ordered locus">Halhy_1501</name>
</gene>
<evidence type="ECO:0000313" key="1">
    <source>
        <dbReference type="EMBL" id="AEE49394.1"/>
    </source>
</evidence>
<dbReference type="AlphaFoldDB" id="F4KYF3"/>
<reference evidence="1 2" key="1">
    <citation type="journal article" date="2011" name="Stand. Genomic Sci.">
        <title>Complete genome sequence of Haliscomenobacter hydrossis type strain (O).</title>
        <authorList>
            <consortium name="US DOE Joint Genome Institute (JGI-PGF)"/>
            <person name="Daligault H."/>
            <person name="Lapidus A."/>
            <person name="Zeytun A."/>
            <person name="Nolan M."/>
            <person name="Lucas S."/>
            <person name="Del Rio T.G."/>
            <person name="Tice H."/>
            <person name="Cheng J.F."/>
            <person name="Tapia R."/>
            <person name="Han C."/>
            <person name="Goodwin L."/>
            <person name="Pitluck S."/>
            <person name="Liolios K."/>
            <person name="Pagani I."/>
            <person name="Ivanova N."/>
            <person name="Huntemann M."/>
            <person name="Mavromatis K."/>
            <person name="Mikhailova N."/>
            <person name="Pati A."/>
            <person name="Chen A."/>
            <person name="Palaniappan K."/>
            <person name="Land M."/>
            <person name="Hauser L."/>
            <person name="Brambilla E.M."/>
            <person name="Rohde M."/>
            <person name="Verbarg S."/>
            <person name="Goker M."/>
            <person name="Bristow J."/>
            <person name="Eisen J.A."/>
            <person name="Markowitz V."/>
            <person name="Hugenholtz P."/>
            <person name="Kyrpides N.C."/>
            <person name="Klenk H.P."/>
            <person name="Woyke T."/>
        </authorList>
    </citation>
    <scope>NUCLEOTIDE SEQUENCE [LARGE SCALE GENOMIC DNA]</scope>
    <source>
        <strain evidence="2">ATCC 27775 / DSM 1100 / LMG 10767 / O</strain>
    </source>
</reference>
<dbReference type="OrthoDB" id="9181975at2"/>
<dbReference type="STRING" id="760192.Halhy_1501"/>
<protein>
    <submittedName>
        <fullName evidence="1">Uncharacterized protein</fullName>
    </submittedName>
</protein>
<dbReference type="RefSeq" id="WP_013763948.1">
    <property type="nucleotide sequence ID" value="NC_015510.1"/>
</dbReference>
<proteinExistence type="predicted"/>
<dbReference type="eggNOG" id="ENOG50334NM">
    <property type="taxonomic scope" value="Bacteria"/>
</dbReference>